<keyword evidence="1 5" id="KW-0963">Cytoplasm</keyword>
<dbReference type="Pfam" id="PF24986">
    <property type="entry name" value="PRC_RimM"/>
    <property type="match status" value="1"/>
</dbReference>
<dbReference type="PANTHER" id="PTHR33692">
    <property type="entry name" value="RIBOSOME MATURATION FACTOR RIMM"/>
    <property type="match status" value="1"/>
</dbReference>
<dbReference type="GO" id="GO:0043022">
    <property type="term" value="F:ribosome binding"/>
    <property type="evidence" value="ECO:0007669"/>
    <property type="project" value="InterPro"/>
</dbReference>
<dbReference type="GO" id="GO:0042274">
    <property type="term" value="P:ribosomal small subunit biogenesis"/>
    <property type="evidence" value="ECO:0007669"/>
    <property type="project" value="UniProtKB-UniRule"/>
</dbReference>
<comment type="domain">
    <text evidence="5">The PRC barrel domain binds ribosomal protein uS19.</text>
</comment>
<sequence>MSDLIAVGKIFSTFGLDGSVKMHAYAEDKAIENFKDQEVWIGQNARGLLKVKMVSISKMNDHYVVKFAGFDSIDKARKISGESIYVEESDLPALKKGEYYFYQIIGSDVYYESGEFVGPVKDIIQTGSNDVLIIGEEEILIPVIKDYIVNMDIKSKKITVRKLEWF</sequence>
<dbReference type="GO" id="GO:0005737">
    <property type="term" value="C:cytoplasm"/>
    <property type="evidence" value="ECO:0007669"/>
    <property type="project" value="UniProtKB-SubCell"/>
</dbReference>
<evidence type="ECO:0000259" key="7">
    <source>
        <dbReference type="Pfam" id="PF24986"/>
    </source>
</evidence>
<dbReference type="NCBIfam" id="TIGR02273">
    <property type="entry name" value="16S_RimM"/>
    <property type="match status" value="1"/>
</dbReference>
<keyword evidence="3 5" id="KW-0698">rRNA processing</keyword>
<dbReference type="HAMAP" id="MF_00014">
    <property type="entry name" value="Ribosome_mat_RimM"/>
    <property type="match status" value="1"/>
</dbReference>
<evidence type="ECO:0000256" key="4">
    <source>
        <dbReference type="ARBA" id="ARBA00023186"/>
    </source>
</evidence>
<dbReference type="Pfam" id="PF01782">
    <property type="entry name" value="RimM"/>
    <property type="match status" value="1"/>
</dbReference>
<name>A0A7V3RE55_9BACT</name>
<dbReference type="InterPro" id="IPR002676">
    <property type="entry name" value="RimM_N"/>
</dbReference>
<dbReference type="SUPFAM" id="SSF50346">
    <property type="entry name" value="PRC-barrel domain"/>
    <property type="match status" value="1"/>
</dbReference>
<dbReference type="EMBL" id="DTPE01000110">
    <property type="protein sequence ID" value="HGE75009.1"/>
    <property type="molecule type" value="Genomic_DNA"/>
</dbReference>
<dbReference type="GO" id="GO:0005840">
    <property type="term" value="C:ribosome"/>
    <property type="evidence" value="ECO:0007669"/>
    <property type="project" value="InterPro"/>
</dbReference>
<protein>
    <recommendedName>
        <fullName evidence="5">Ribosome maturation factor RimM</fullName>
    </recommendedName>
</protein>
<dbReference type="PANTHER" id="PTHR33692:SF1">
    <property type="entry name" value="RIBOSOME MATURATION FACTOR RIMM"/>
    <property type="match status" value="1"/>
</dbReference>
<keyword evidence="4 5" id="KW-0143">Chaperone</keyword>
<dbReference type="Gene3D" id="2.30.30.240">
    <property type="entry name" value="PRC-barrel domain"/>
    <property type="match status" value="1"/>
</dbReference>
<dbReference type="InterPro" id="IPR036976">
    <property type="entry name" value="RimM_N_sf"/>
</dbReference>
<organism evidence="8">
    <name type="scientific">Mesoaciditoga lauensis</name>
    <dbReference type="NCBI Taxonomy" id="1495039"/>
    <lineage>
        <taxon>Bacteria</taxon>
        <taxon>Thermotogati</taxon>
        <taxon>Thermotogota</taxon>
        <taxon>Thermotogae</taxon>
        <taxon>Mesoaciditogales</taxon>
        <taxon>Mesoaciditogaceae</taxon>
        <taxon>Mesoaciditoga</taxon>
    </lineage>
</organism>
<feature type="domain" description="RimM N-terminal" evidence="6">
    <location>
        <begin position="7"/>
        <end position="90"/>
    </location>
</feature>
<evidence type="ECO:0000256" key="3">
    <source>
        <dbReference type="ARBA" id="ARBA00022552"/>
    </source>
</evidence>
<evidence type="ECO:0000256" key="1">
    <source>
        <dbReference type="ARBA" id="ARBA00022490"/>
    </source>
</evidence>
<comment type="subcellular location">
    <subcellularLocation>
        <location evidence="5">Cytoplasm</location>
    </subcellularLocation>
</comment>
<dbReference type="GO" id="GO:0006364">
    <property type="term" value="P:rRNA processing"/>
    <property type="evidence" value="ECO:0007669"/>
    <property type="project" value="UniProtKB-UniRule"/>
</dbReference>
<comment type="caution">
    <text evidence="8">The sequence shown here is derived from an EMBL/GenBank/DDBJ whole genome shotgun (WGS) entry which is preliminary data.</text>
</comment>
<dbReference type="InterPro" id="IPR056792">
    <property type="entry name" value="PRC_RimM"/>
</dbReference>
<dbReference type="InterPro" id="IPR011033">
    <property type="entry name" value="PRC_barrel-like_sf"/>
</dbReference>
<dbReference type="SUPFAM" id="SSF50447">
    <property type="entry name" value="Translation proteins"/>
    <property type="match status" value="1"/>
</dbReference>
<proteinExistence type="inferred from homology"/>
<accession>A0A7V3RE55</accession>
<evidence type="ECO:0000313" key="8">
    <source>
        <dbReference type="EMBL" id="HGE75009.1"/>
    </source>
</evidence>
<keyword evidence="2 5" id="KW-0690">Ribosome biogenesis</keyword>
<comment type="similarity">
    <text evidence="5">Belongs to the RimM family.</text>
</comment>
<feature type="domain" description="Ribosome maturation factor RimM PRC barrel" evidence="7">
    <location>
        <begin position="103"/>
        <end position="160"/>
    </location>
</feature>
<gene>
    <name evidence="5 8" type="primary">rimM</name>
    <name evidence="8" type="ORF">ENX73_02660</name>
</gene>
<dbReference type="Gene3D" id="2.40.30.60">
    <property type="entry name" value="RimM"/>
    <property type="match status" value="1"/>
</dbReference>
<dbReference type="AlphaFoldDB" id="A0A7V3RE55"/>
<evidence type="ECO:0000256" key="5">
    <source>
        <dbReference type="HAMAP-Rule" id="MF_00014"/>
    </source>
</evidence>
<dbReference type="InterPro" id="IPR009000">
    <property type="entry name" value="Transl_B-barrel_sf"/>
</dbReference>
<evidence type="ECO:0000259" key="6">
    <source>
        <dbReference type="Pfam" id="PF01782"/>
    </source>
</evidence>
<evidence type="ECO:0000256" key="2">
    <source>
        <dbReference type="ARBA" id="ARBA00022517"/>
    </source>
</evidence>
<reference evidence="8" key="1">
    <citation type="journal article" date="2020" name="mSystems">
        <title>Genome- and Community-Level Interaction Insights into Carbon Utilization and Element Cycling Functions of Hydrothermarchaeota in Hydrothermal Sediment.</title>
        <authorList>
            <person name="Zhou Z."/>
            <person name="Liu Y."/>
            <person name="Xu W."/>
            <person name="Pan J."/>
            <person name="Luo Z.H."/>
            <person name="Li M."/>
        </authorList>
    </citation>
    <scope>NUCLEOTIDE SEQUENCE [LARGE SCALE GENOMIC DNA]</scope>
    <source>
        <strain evidence="8">SpSt-966</strain>
    </source>
</reference>
<dbReference type="InterPro" id="IPR011961">
    <property type="entry name" value="RimM"/>
</dbReference>
<comment type="function">
    <text evidence="5">An accessory protein needed during the final step in the assembly of 30S ribosomal subunit, possibly for assembly of the head region. Essential for efficient processing of 16S rRNA. May be needed both before and after RbfA during the maturation of 16S rRNA. It has affinity for free ribosomal 30S subunits but not for 70S ribosomes.</text>
</comment>
<comment type="subunit">
    <text evidence="5">Binds ribosomal protein uS19.</text>
</comment>